<evidence type="ECO:0000313" key="2">
    <source>
        <dbReference type="Proteomes" id="UP000887013"/>
    </source>
</evidence>
<proteinExistence type="predicted"/>
<name>A0A8X6TQN5_NEPPI</name>
<gene>
    <name evidence="1" type="ORF">NPIL_577091</name>
</gene>
<keyword evidence="2" id="KW-1185">Reference proteome</keyword>
<dbReference type="EMBL" id="BMAW01013454">
    <property type="protein sequence ID" value="GFT34086.1"/>
    <property type="molecule type" value="Genomic_DNA"/>
</dbReference>
<organism evidence="1 2">
    <name type="scientific">Nephila pilipes</name>
    <name type="common">Giant wood spider</name>
    <name type="synonym">Nephila maculata</name>
    <dbReference type="NCBI Taxonomy" id="299642"/>
    <lineage>
        <taxon>Eukaryota</taxon>
        <taxon>Metazoa</taxon>
        <taxon>Ecdysozoa</taxon>
        <taxon>Arthropoda</taxon>
        <taxon>Chelicerata</taxon>
        <taxon>Arachnida</taxon>
        <taxon>Araneae</taxon>
        <taxon>Araneomorphae</taxon>
        <taxon>Entelegynae</taxon>
        <taxon>Araneoidea</taxon>
        <taxon>Nephilidae</taxon>
        <taxon>Nephila</taxon>
    </lineage>
</organism>
<dbReference type="Proteomes" id="UP000887013">
    <property type="component" value="Unassembled WGS sequence"/>
</dbReference>
<protein>
    <submittedName>
        <fullName evidence="1">Uncharacterized protein</fullName>
    </submittedName>
</protein>
<comment type="caution">
    <text evidence="1">The sequence shown here is derived from an EMBL/GenBank/DDBJ whole genome shotgun (WGS) entry which is preliminary data.</text>
</comment>
<sequence>MPRILDFNDVVSEAKCVDSLRNIEDCQIILFQDQNISNGDNYLSMKTEDVLLYVMHCWQKDMLNFYGNDTTCLDFTHGMNTYGFDLATVLV</sequence>
<reference evidence="1" key="1">
    <citation type="submission" date="2020-08" db="EMBL/GenBank/DDBJ databases">
        <title>Multicomponent nature underlies the extraordinary mechanical properties of spider dragline silk.</title>
        <authorList>
            <person name="Kono N."/>
            <person name="Nakamura H."/>
            <person name="Mori M."/>
            <person name="Yoshida Y."/>
            <person name="Ohtoshi R."/>
            <person name="Malay A.D."/>
            <person name="Moran D.A.P."/>
            <person name="Tomita M."/>
            <person name="Numata K."/>
            <person name="Arakawa K."/>
        </authorList>
    </citation>
    <scope>NUCLEOTIDE SEQUENCE</scope>
</reference>
<dbReference type="AlphaFoldDB" id="A0A8X6TQN5"/>
<accession>A0A8X6TQN5</accession>
<evidence type="ECO:0000313" key="1">
    <source>
        <dbReference type="EMBL" id="GFT34086.1"/>
    </source>
</evidence>